<keyword evidence="2" id="KW-1185">Reference proteome</keyword>
<name>A0ACB9CZR1_CICIN</name>
<evidence type="ECO:0000313" key="1">
    <source>
        <dbReference type="EMBL" id="KAI3739678.1"/>
    </source>
</evidence>
<organism evidence="1 2">
    <name type="scientific">Cichorium intybus</name>
    <name type="common">Chicory</name>
    <dbReference type="NCBI Taxonomy" id="13427"/>
    <lineage>
        <taxon>Eukaryota</taxon>
        <taxon>Viridiplantae</taxon>
        <taxon>Streptophyta</taxon>
        <taxon>Embryophyta</taxon>
        <taxon>Tracheophyta</taxon>
        <taxon>Spermatophyta</taxon>
        <taxon>Magnoliopsida</taxon>
        <taxon>eudicotyledons</taxon>
        <taxon>Gunneridae</taxon>
        <taxon>Pentapetalae</taxon>
        <taxon>asterids</taxon>
        <taxon>campanulids</taxon>
        <taxon>Asterales</taxon>
        <taxon>Asteraceae</taxon>
        <taxon>Cichorioideae</taxon>
        <taxon>Cichorieae</taxon>
        <taxon>Cichoriinae</taxon>
        <taxon>Cichorium</taxon>
    </lineage>
</organism>
<reference evidence="1 2" key="2">
    <citation type="journal article" date="2022" name="Mol. Ecol. Resour.">
        <title>The genomes of chicory, endive, great burdock and yacon provide insights into Asteraceae paleo-polyploidization history and plant inulin production.</title>
        <authorList>
            <person name="Fan W."/>
            <person name="Wang S."/>
            <person name="Wang H."/>
            <person name="Wang A."/>
            <person name="Jiang F."/>
            <person name="Liu H."/>
            <person name="Zhao H."/>
            <person name="Xu D."/>
            <person name="Zhang Y."/>
        </authorList>
    </citation>
    <scope>NUCLEOTIDE SEQUENCE [LARGE SCALE GENOMIC DNA]</scope>
    <source>
        <strain evidence="2">cv. Punajuju</strain>
        <tissue evidence="1">Leaves</tissue>
    </source>
</reference>
<evidence type="ECO:0000313" key="2">
    <source>
        <dbReference type="Proteomes" id="UP001055811"/>
    </source>
</evidence>
<proteinExistence type="predicted"/>
<protein>
    <submittedName>
        <fullName evidence="1">Uncharacterized protein</fullName>
    </submittedName>
</protein>
<dbReference type="EMBL" id="CM042013">
    <property type="protein sequence ID" value="KAI3739678.1"/>
    <property type="molecule type" value="Genomic_DNA"/>
</dbReference>
<sequence>MRKQSKVVANNGDSEGEDVPGLIINEDIIAKGGSFLEAPVSRRIKPVEDGQLVILSASEKICYLVAISSFNATLVILEIQ</sequence>
<reference evidence="2" key="1">
    <citation type="journal article" date="2022" name="Mol. Ecol. Resour.">
        <title>The genomes of chicory, endive, great burdock and yacon provide insights into Asteraceae palaeo-polyploidization history and plant inulin production.</title>
        <authorList>
            <person name="Fan W."/>
            <person name="Wang S."/>
            <person name="Wang H."/>
            <person name="Wang A."/>
            <person name="Jiang F."/>
            <person name="Liu H."/>
            <person name="Zhao H."/>
            <person name="Xu D."/>
            <person name="Zhang Y."/>
        </authorList>
    </citation>
    <scope>NUCLEOTIDE SEQUENCE [LARGE SCALE GENOMIC DNA]</scope>
    <source>
        <strain evidence="2">cv. Punajuju</strain>
    </source>
</reference>
<comment type="caution">
    <text evidence="1">The sequence shown here is derived from an EMBL/GenBank/DDBJ whole genome shotgun (WGS) entry which is preliminary data.</text>
</comment>
<dbReference type="Proteomes" id="UP001055811">
    <property type="component" value="Linkage Group LG05"/>
</dbReference>
<accession>A0ACB9CZR1</accession>
<gene>
    <name evidence="1" type="ORF">L2E82_30089</name>
</gene>